<dbReference type="InterPro" id="IPR045584">
    <property type="entry name" value="Pilin-like"/>
</dbReference>
<dbReference type="GO" id="GO:0015627">
    <property type="term" value="C:type II protein secretion system complex"/>
    <property type="evidence" value="ECO:0007669"/>
    <property type="project" value="InterPro"/>
</dbReference>
<keyword evidence="1" id="KW-0488">Methylation</keyword>
<dbReference type="SUPFAM" id="SSF54523">
    <property type="entry name" value="Pili subunits"/>
    <property type="match status" value="1"/>
</dbReference>
<name>A0A2Z5UW73_9COXI</name>
<dbReference type="PRINTS" id="PR00813">
    <property type="entry name" value="BCTERIALGSPG"/>
</dbReference>
<sequence>MAAGFSLFELLITLSIIGILASVAYPIYTHAIIKTRRAEAKIALINLANRMEIYFLENNNSYADASLSKLGFHEKTDKNLYHLSLSSTNNSYKLVATATFTDPECHRLLLNELGEKTSIGDSQSCW</sequence>
<accession>A0A2Z5UW73</accession>
<keyword evidence="4" id="KW-1185">Reference proteome</keyword>
<feature type="transmembrane region" description="Helical" evidence="2">
    <location>
        <begin position="6"/>
        <end position="28"/>
    </location>
</feature>
<evidence type="ECO:0000256" key="1">
    <source>
        <dbReference type="ARBA" id="ARBA00022481"/>
    </source>
</evidence>
<dbReference type="KEGG" id="rvi:RVIR1_14320"/>
<dbReference type="Pfam" id="PF07963">
    <property type="entry name" value="N_methyl"/>
    <property type="match status" value="1"/>
</dbReference>
<dbReference type="Proteomes" id="UP000282483">
    <property type="component" value="Chromosome"/>
</dbReference>
<dbReference type="AlphaFoldDB" id="A0A2Z5UW73"/>
<dbReference type="InterPro" id="IPR000983">
    <property type="entry name" value="Bac_GSPG_pilin"/>
</dbReference>
<protein>
    <submittedName>
        <fullName evidence="3">TppA</fullName>
    </submittedName>
</protein>
<reference evidence="3 4" key="1">
    <citation type="submission" date="2017-03" db="EMBL/GenBank/DDBJ databases">
        <title>The genome sequence of Candidatus Rickettsiella viridis.</title>
        <authorList>
            <person name="Nikoh N."/>
            <person name="Tsuchida T."/>
            <person name="Yamaguchi K."/>
            <person name="Maeda T."/>
            <person name="Shigenobu S."/>
            <person name="Fukatsu T."/>
        </authorList>
    </citation>
    <scope>NUCLEOTIDE SEQUENCE [LARGE SCALE GENOMIC DNA]</scope>
    <source>
        <strain evidence="3 4">Ap-RA04</strain>
    </source>
</reference>
<dbReference type="EMBL" id="AP018005">
    <property type="protein sequence ID" value="BBB15876.1"/>
    <property type="molecule type" value="Genomic_DNA"/>
</dbReference>
<dbReference type="NCBIfam" id="TIGR02532">
    <property type="entry name" value="IV_pilin_GFxxxE"/>
    <property type="match status" value="1"/>
</dbReference>
<dbReference type="OrthoDB" id="5296638at2"/>
<keyword evidence="2" id="KW-0472">Membrane</keyword>
<dbReference type="Gene3D" id="3.30.700.10">
    <property type="entry name" value="Glycoprotein, Type 4 Pilin"/>
    <property type="match status" value="1"/>
</dbReference>
<dbReference type="Pfam" id="PF16732">
    <property type="entry name" value="ComP_DUS"/>
    <property type="match status" value="1"/>
</dbReference>
<evidence type="ECO:0000256" key="2">
    <source>
        <dbReference type="SAM" id="Phobius"/>
    </source>
</evidence>
<gene>
    <name evidence="3" type="primary">pilE</name>
    <name evidence="3" type="ORF">RVIR1_14320</name>
</gene>
<evidence type="ECO:0000313" key="3">
    <source>
        <dbReference type="EMBL" id="BBB15876.1"/>
    </source>
</evidence>
<keyword evidence="2" id="KW-0812">Transmembrane</keyword>
<dbReference type="InterPro" id="IPR012902">
    <property type="entry name" value="N_methyl_site"/>
</dbReference>
<dbReference type="GO" id="GO:0015628">
    <property type="term" value="P:protein secretion by the type II secretion system"/>
    <property type="evidence" value="ECO:0007669"/>
    <property type="project" value="InterPro"/>
</dbReference>
<dbReference type="GO" id="GO:0043683">
    <property type="term" value="P:type IV pilus assembly"/>
    <property type="evidence" value="ECO:0007669"/>
    <property type="project" value="InterPro"/>
</dbReference>
<proteinExistence type="predicted"/>
<keyword evidence="2" id="KW-1133">Transmembrane helix</keyword>
<evidence type="ECO:0000313" key="4">
    <source>
        <dbReference type="Proteomes" id="UP000282483"/>
    </source>
</evidence>
<dbReference type="InterPro" id="IPR031982">
    <property type="entry name" value="PilE-like"/>
</dbReference>
<organism evidence="3 4">
    <name type="scientific">Candidatus Rickettsiella viridis</name>
    <dbReference type="NCBI Taxonomy" id="676208"/>
    <lineage>
        <taxon>Bacteria</taxon>
        <taxon>Pseudomonadati</taxon>
        <taxon>Pseudomonadota</taxon>
        <taxon>Gammaproteobacteria</taxon>
        <taxon>Legionellales</taxon>
        <taxon>Coxiellaceae</taxon>
        <taxon>Rickettsiella</taxon>
    </lineage>
</organism>